<accession>M4BGK7</accession>
<dbReference type="GO" id="GO:0006508">
    <property type="term" value="P:proteolysis"/>
    <property type="evidence" value="ECO:0007669"/>
    <property type="project" value="InterPro"/>
</dbReference>
<dbReference type="STRING" id="559515.M4BGK7"/>
<keyword evidence="5" id="KW-1185">Reference proteome</keyword>
<dbReference type="SUPFAM" id="SSF52743">
    <property type="entry name" value="Subtilisin-like"/>
    <property type="match status" value="1"/>
</dbReference>
<evidence type="ECO:0000256" key="2">
    <source>
        <dbReference type="ARBA" id="ARBA00023619"/>
    </source>
</evidence>
<dbReference type="VEuPathDB" id="FungiDB:HpaG805428"/>
<reference evidence="4" key="2">
    <citation type="submission" date="2015-06" db="UniProtKB">
        <authorList>
            <consortium name="EnsemblProtists"/>
        </authorList>
    </citation>
    <scope>IDENTIFICATION</scope>
    <source>
        <strain evidence="4">Emoy2</strain>
    </source>
</reference>
<sequence length="66" mass="6980">MLSNPADQAEVIGVGRITKSNDIAEFSSRGMTTWELPFGSGRVKLDIVTLAEDVHGADVSGGCKML</sequence>
<dbReference type="eggNOG" id="KOG4266">
    <property type="taxonomic scope" value="Eukaryota"/>
</dbReference>
<dbReference type="Proteomes" id="UP000011713">
    <property type="component" value="Unassembled WGS sequence"/>
</dbReference>
<dbReference type="Gene3D" id="3.40.50.200">
    <property type="entry name" value="Peptidase S8/S53 domain"/>
    <property type="match status" value="1"/>
</dbReference>
<dbReference type="InterPro" id="IPR000209">
    <property type="entry name" value="Peptidase_S8/S53_dom"/>
</dbReference>
<evidence type="ECO:0000313" key="4">
    <source>
        <dbReference type="EnsemblProtists" id="HpaP805428"/>
    </source>
</evidence>
<dbReference type="EnsemblProtists" id="HpaT805428">
    <property type="protein sequence ID" value="HpaP805428"/>
    <property type="gene ID" value="HpaG805428"/>
</dbReference>
<dbReference type="InterPro" id="IPR036852">
    <property type="entry name" value="Peptidase_S8/S53_dom_sf"/>
</dbReference>
<proteinExistence type="predicted"/>
<feature type="domain" description="Peptidase S8/S53" evidence="3">
    <location>
        <begin position="2"/>
        <end position="53"/>
    </location>
</feature>
<reference evidence="5" key="1">
    <citation type="journal article" date="2010" name="Science">
        <title>Signatures of adaptation to obligate biotrophy in the Hyaloperonospora arabidopsidis genome.</title>
        <authorList>
            <person name="Baxter L."/>
            <person name="Tripathy S."/>
            <person name="Ishaque N."/>
            <person name="Boot N."/>
            <person name="Cabral A."/>
            <person name="Kemen E."/>
            <person name="Thines M."/>
            <person name="Ah-Fong A."/>
            <person name="Anderson R."/>
            <person name="Badejoko W."/>
            <person name="Bittner-Eddy P."/>
            <person name="Boore J.L."/>
            <person name="Chibucos M.C."/>
            <person name="Coates M."/>
            <person name="Dehal P."/>
            <person name="Delehaunty K."/>
            <person name="Dong S."/>
            <person name="Downton P."/>
            <person name="Dumas B."/>
            <person name="Fabro G."/>
            <person name="Fronick C."/>
            <person name="Fuerstenberg S.I."/>
            <person name="Fulton L."/>
            <person name="Gaulin E."/>
            <person name="Govers F."/>
            <person name="Hughes L."/>
            <person name="Humphray S."/>
            <person name="Jiang R.H."/>
            <person name="Judelson H."/>
            <person name="Kamoun S."/>
            <person name="Kyung K."/>
            <person name="Meijer H."/>
            <person name="Minx P."/>
            <person name="Morris P."/>
            <person name="Nelson J."/>
            <person name="Phuntumart V."/>
            <person name="Qutob D."/>
            <person name="Rehmany A."/>
            <person name="Rougon-Cardoso A."/>
            <person name="Ryden P."/>
            <person name="Torto-Alalibo T."/>
            <person name="Studholme D."/>
            <person name="Wang Y."/>
            <person name="Win J."/>
            <person name="Wood J."/>
            <person name="Clifton S.W."/>
            <person name="Rogers J."/>
            <person name="Van den Ackerveken G."/>
            <person name="Jones J.D."/>
            <person name="McDowell J.M."/>
            <person name="Beynon J."/>
            <person name="Tyler B.M."/>
        </authorList>
    </citation>
    <scope>NUCLEOTIDE SEQUENCE [LARGE SCALE GENOMIC DNA]</scope>
    <source>
        <strain evidence="5">Emoy2</strain>
    </source>
</reference>
<organism evidence="4 5">
    <name type="scientific">Hyaloperonospora arabidopsidis (strain Emoy2)</name>
    <name type="common">Downy mildew agent</name>
    <name type="synonym">Peronospora arabidopsidis</name>
    <dbReference type="NCBI Taxonomy" id="559515"/>
    <lineage>
        <taxon>Eukaryota</taxon>
        <taxon>Sar</taxon>
        <taxon>Stramenopiles</taxon>
        <taxon>Oomycota</taxon>
        <taxon>Peronosporomycetes</taxon>
        <taxon>Peronosporales</taxon>
        <taxon>Peronosporaceae</taxon>
        <taxon>Hyaloperonospora</taxon>
    </lineage>
</organism>
<dbReference type="EC" id="3.4.21.62" evidence="2"/>
<dbReference type="InParanoid" id="M4BGK7"/>
<comment type="catalytic activity">
    <reaction evidence="1">
        <text>Hydrolysis of proteins with broad specificity for peptide bonds, and a preference for a large uncharged residue in P1. Hydrolyzes peptide amides.</text>
        <dbReference type="EC" id="3.4.21.62"/>
    </reaction>
</comment>
<evidence type="ECO:0000256" key="1">
    <source>
        <dbReference type="ARBA" id="ARBA00023529"/>
    </source>
</evidence>
<name>M4BGK7_HYAAE</name>
<protein>
    <recommendedName>
        <fullName evidence="2">subtilisin</fullName>
        <ecNumber evidence="2">3.4.21.62</ecNumber>
    </recommendedName>
</protein>
<dbReference type="GO" id="GO:0004252">
    <property type="term" value="F:serine-type endopeptidase activity"/>
    <property type="evidence" value="ECO:0007669"/>
    <property type="project" value="UniProtKB-EC"/>
</dbReference>
<evidence type="ECO:0000259" key="3">
    <source>
        <dbReference type="Pfam" id="PF00082"/>
    </source>
</evidence>
<dbReference type="Pfam" id="PF00082">
    <property type="entry name" value="Peptidase_S8"/>
    <property type="match status" value="1"/>
</dbReference>
<dbReference type="AlphaFoldDB" id="M4BGK7"/>
<dbReference type="EMBL" id="JH598234">
    <property type="status" value="NOT_ANNOTATED_CDS"/>
    <property type="molecule type" value="Genomic_DNA"/>
</dbReference>
<evidence type="ECO:0000313" key="5">
    <source>
        <dbReference type="Proteomes" id="UP000011713"/>
    </source>
</evidence>
<dbReference type="HOGENOM" id="CLU_2836698_0_0_1"/>